<sequence>MRSLNVQIAYMVDYERREQGFLPKAVADGKMSQGQADAAMETIRDIILTLRLLQVERATDRRAMREKGFDAGRRGDAEDSHNMNPGAPALADWLVGYQKGLGVRVSSFKRSVARQTPHHAPAGAQRIDARQAGV</sequence>
<dbReference type="Proteomes" id="UP000831532">
    <property type="component" value="Chromosome"/>
</dbReference>
<evidence type="ECO:0000313" key="2">
    <source>
        <dbReference type="EMBL" id="UOD28759.1"/>
    </source>
</evidence>
<keyword evidence="3" id="KW-1185">Reference proteome</keyword>
<reference evidence="2 3" key="1">
    <citation type="submission" date="2020-10" db="EMBL/GenBank/DDBJ databases">
        <title>Genome analysis of Massilia species.</title>
        <authorList>
            <person name="Jung D.-H."/>
        </authorList>
    </citation>
    <scope>NUCLEOTIDE SEQUENCE [LARGE SCALE GENOMIC DNA]</scope>
    <source>
        <strain evidence="3">sipir</strain>
    </source>
</reference>
<feature type="region of interest" description="Disordered" evidence="1">
    <location>
        <begin position="112"/>
        <end position="134"/>
    </location>
</feature>
<name>A0ABY4A1X7_9BURK</name>
<feature type="region of interest" description="Disordered" evidence="1">
    <location>
        <begin position="64"/>
        <end position="84"/>
    </location>
</feature>
<evidence type="ECO:0000313" key="3">
    <source>
        <dbReference type="Proteomes" id="UP000831532"/>
    </source>
</evidence>
<accession>A0ABY4A1X7</accession>
<dbReference type="RefSeq" id="WP_243489906.1">
    <property type="nucleotide sequence ID" value="NZ_CP063361.1"/>
</dbReference>
<proteinExistence type="predicted"/>
<dbReference type="EMBL" id="CP063361">
    <property type="protein sequence ID" value="UOD28759.1"/>
    <property type="molecule type" value="Genomic_DNA"/>
</dbReference>
<feature type="compositionally biased region" description="Basic and acidic residues" evidence="1">
    <location>
        <begin position="64"/>
        <end position="81"/>
    </location>
</feature>
<organism evidence="2 3">
    <name type="scientific">Massilia violaceinigra</name>
    <dbReference type="NCBI Taxonomy" id="2045208"/>
    <lineage>
        <taxon>Bacteria</taxon>
        <taxon>Pseudomonadati</taxon>
        <taxon>Pseudomonadota</taxon>
        <taxon>Betaproteobacteria</taxon>
        <taxon>Burkholderiales</taxon>
        <taxon>Oxalobacteraceae</taxon>
        <taxon>Telluria group</taxon>
        <taxon>Massilia</taxon>
    </lineage>
</organism>
<protein>
    <submittedName>
        <fullName evidence="2">Uncharacterized protein</fullName>
    </submittedName>
</protein>
<gene>
    <name evidence="2" type="ORF">INH39_25460</name>
</gene>
<evidence type="ECO:0000256" key="1">
    <source>
        <dbReference type="SAM" id="MobiDB-lite"/>
    </source>
</evidence>